<dbReference type="SUPFAM" id="SSF55729">
    <property type="entry name" value="Acyl-CoA N-acyltransferases (Nat)"/>
    <property type="match status" value="1"/>
</dbReference>
<comment type="caution">
    <text evidence="7">The sequence shown here is derived from an EMBL/GenBank/DDBJ whole genome shotgun (WGS) entry which is preliminary data.</text>
</comment>
<dbReference type="PANTHER" id="PTHR36174">
    <property type="entry name" value="LIPID II:GLYCINE GLYCYLTRANSFERASE"/>
    <property type="match status" value="1"/>
</dbReference>
<dbReference type="GO" id="GO:0016755">
    <property type="term" value="F:aminoacyltransferase activity"/>
    <property type="evidence" value="ECO:0007669"/>
    <property type="project" value="InterPro"/>
</dbReference>
<dbReference type="InterPro" id="IPR050644">
    <property type="entry name" value="PG_Glycine_Bridge_Synth"/>
</dbReference>
<dbReference type="Gene3D" id="3.40.630.30">
    <property type="match status" value="1"/>
</dbReference>
<sequence length="287" mass="33700">MVDIRQTVQYANYLEKIGWVVEKSGEINYFIKKLPLVGSIIKVQRPEEIRINKIRQLSKKYHAFQIIIEPKTEFDAKYLSSLGFRLTKSPYLPTKTLQLDLTKSREALWRNLEKDAKSAILEKIGSEPDFYNYKKLIKSEAIDVVKTGKNQQNTIGLFREGWKRAVKWKRYVPPFSHLLALKKLFKENSLFLVTPNYSSGTIFLIGDKIGYYWQAFTNKEGRKILAQYKIVWEGILWAKKMGARIFDFEGIYDERFPNKSWLGFTHFKKSFGGYEVAYPGTFVKWFL</sequence>
<organism evidence="7 8">
    <name type="scientific">Candidatus Woesebacteria bacterium RIFOXYB1_FULL_47_31</name>
    <dbReference type="NCBI Taxonomy" id="1802542"/>
    <lineage>
        <taxon>Bacteria</taxon>
        <taxon>Candidatus Woeseibacteriota</taxon>
    </lineage>
</organism>
<keyword evidence="4" id="KW-0573">Peptidoglycan synthesis</keyword>
<proteinExistence type="inferred from homology"/>
<dbReference type="PROSITE" id="PS51191">
    <property type="entry name" value="FEMABX"/>
    <property type="match status" value="1"/>
</dbReference>
<protein>
    <recommendedName>
        <fullName evidence="9">BioF2-like acetyltransferase domain-containing protein</fullName>
    </recommendedName>
</protein>
<evidence type="ECO:0008006" key="9">
    <source>
        <dbReference type="Google" id="ProtNLM"/>
    </source>
</evidence>
<reference evidence="7 8" key="1">
    <citation type="journal article" date="2016" name="Nat. Commun.">
        <title>Thousands of microbial genomes shed light on interconnected biogeochemical processes in an aquifer system.</title>
        <authorList>
            <person name="Anantharaman K."/>
            <person name="Brown C.T."/>
            <person name="Hug L.A."/>
            <person name="Sharon I."/>
            <person name="Castelle C.J."/>
            <person name="Probst A.J."/>
            <person name="Thomas B.C."/>
            <person name="Singh A."/>
            <person name="Wilkins M.J."/>
            <person name="Karaoz U."/>
            <person name="Brodie E.L."/>
            <person name="Williams K.H."/>
            <person name="Hubbard S.S."/>
            <person name="Banfield J.F."/>
        </authorList>
    </citation>
    <scope>NUCLEOTIDE SEQUENCE [LARGE SCALE GENOMIC DNA]</scope>
</reference>
<evidence type="ECO:0000256" key="2">
    <source>
        <dbReference type="ARBA" id="ARBA00022679"/>
    </source>
</evidence>
<dbReference type="PANTHER" id="PTHR36174:SF1">
    <property type="entry name" value="LIPID II:GLYCINE GLYCYLTRANSFERASE"/>
    <property type="match status" value="1"/>
</dbReference>
<dbReference type="Proteomes" id="UP000178330">
    <property type="component" value="Unassembled WGS sequence"/>
</dbReference>
<dbReference type="EMBL" id="MGIC01000003">
    <property type="protein sequence ID" value="OGM84495.1"/>
    <property type="molecule type" value="Genomic_DNA"/>
</dbReference>
<evidence type="ECO:0000256" key="1">
    <source>
        <dbReference type="ARBA" id="ARBA00009943"/>
    </source>
</evidence>
<keyword evidence="3" id="KW-0133">Cell shape</keyword>
<dbReference type="GO" id="GO:0071555">
    <property type="term" value="P:cell wall organization"/>
    <property type="evidence" value="ECO:0007669"/>
    <property type="project" value="UniProtKB-KW"/>
</dbReference>
<keyword evidence="6" id="KW-0961">Cell wall biogenesis/degradation</keyword>
<accession>A0A1F8D9K7</accession>
<evidence type="ECO:0000313" key="8">
    <source>
        <dbReference type="Proteomes" id="UP000178330"/>
    </source>
</evidence>
<comment type="similarity">
    <text evidence="1">Belongs to the FemABX family.</text>
</comment>
<evidence type="ECO:0000256" key="6">
    <source>
        <dbReference type="ARBA" id="ARBA00023316"/>
    </source>
</evidence>
<dbReference type="InterPro" id="IPR003447">
    <property type="entry name" value="FEMABX"/>
</dbReference>
<evidence type="ECO:0000313" key="7">
    <source>
        <dbReference type="EMBL" id="OGM84495.1"/>
    </source>
</evidence>
<evidence type="ECO:0000256" key="4">
    <source>
        <dbReference type="ARBA" id="ARBA00022984"/>
    </source>
</evidence>
<keyword evidence="5" id="KW-0012">Acyltransferase</keyword>
<name>A0A1F8D9K7_9BACT</name>
<gene>
    <name evidence="7" type="ORF">A2376_03290</name>
</gene>
<dbReference type="InterPro" id="IPR016181">
    <property type="entry name" value="Acyl_CoA_acyltransferase"/>
</dbReference>
<keyword evidence="2" id="KW-0808">Transferase</keyword>
<dbReference type="GO" id="GO:0009252">
    <property type="term" value="P:peptidoglycan biosynthetic process"/>
    <property type="evidence" value="ECO:0007669"/>
    <property type="project" value="UniProtKB-KW"/>
</dbReference>
<dbReference type="GO" id="GO:0008360">
    <property type="term" value="P:regulation of cell shape"/>
    <property type="evidence" value="ECO:0007669"/>
    <property type="project" value="UniProtKB-KW"/>
</dbReference>
<evidence type="ECO:0000256" key="5">
    <source>
        <dbReference type="ARBA" id="ARBA00023315"/>
    </source>
</evidence>
<dbReference type="Pfam" id="PF02388">
    <property type="entry name" value="FemAB"/>
    <property type="match status" value="1"/>
</dbReference>
<dbReference type="AlphaFoldDB" id="A0A1F8D9K7"/>
<evidence type="ECO:0000256" key="3">
    <source>
        <dbReference type="ARBA" id="ARBA00022960"/>
    </source>
</evidence>